<accession>A0A835XHG4</accession>
<comment type="caution">
    <text evidence="2">The sequence shown here is derived from an EMBL/GenBank/DDBJ whole genome shotgun (WGS) entry which is preliminary data.</text>
</comment>
<gene>
    <name evidence="2" type="ORF">HYH03_017964</name>
</gene>
<dbReference type="Proteomes" id="UP000612055">
    <property type="component" value="Unassembled WGS sequence"/>
</dbReference>
<organism evidence="2 3">
    <name type="scientific">Edaphochlamys debaryana</name>
    <dbReference type="NCBI Taxonomy" id="47281"/>
    <lineage>
        <taxon>Eukaryota</taxon>
        <taxon>Viridiplantae</taxon>
        <taxon>Chlorophyta</taxon>
        <taxon>core chlorophytes</taxon>
        <taxon>Chlorophyceae</taxon>
        <taxon>CS clade</taxon>
        <taxon>Chlamydomonadales</taxon>
        <taxon>Chlamydomonadales incertae sedis</taxon>
        <taxon>Edaphochlamys</taxon>
    </lineage>
</organism>
<reference evidence="2" key="1">
    <citation type="journal article" date="2020" name="bioRxiv">
        <title>Comparative genomics of Chlamydomonas.</title>
        <authorList>
            <person name="Craig R.J."/>
            <person name="Hasan A.R."/>
            <person name="Ness R.W."/>
            <person name="Keightley P.D."/>
        </authorList>
    </citation>
    <scope>NUCLEOTIDE SEQUENCE</scope>
    <source>
        <strain evidence="2">CCAP 11/70</strain>
    </source>
</reference>
<dbReference type="Gene3D" id="1.25.40.20">
    <property type="entry name" value="Ankyrin repeat-containing domain"/>
    <property type="match status" value="1"/>
</dbReference>
<dbReference type="PANTHER" id="PTHR46586">
    <property type="entry name" value="ANKYRIN REPEAT-CONTAINING PROTEIN"/>
    <property type="match status" value="1"/>
</dbReference>
<dbReference type="AlphaFoldDB" id="A0A835XHG4"/>
<keyword evidence="3" id="KW-1185">Reference proteome</keyword>
<evidence type="ECO:0000256" key="1">
    <source>
        <dbReference type="SAM" id="Phobius"/>
    </source>
</evidence>
<feature type="transmembrane region" description="Helical" evidence="1">
    <location>
        <begin position="532"/>
        <end position="551"/>
    </location>
</feature>
<name>A0A835XHG4_9CHLO</name>
<sequence length="568" mass="59245">MTPPSDPVADVWRSPQLLGCVASFLDPSHAAWSFIRVYKAATAAAFGDSSGQLVPRTVRLSWVLSQESLEGAMVAAGLSPPPQEVLIAAASAGRLGVCRWLVEGLGCPGLFRLACLCLISAAGPGPGVVEEARAWLSPAARGGCSPEQEAQAASGDVEAVKDSVAAWSGWRPGDTLVQRLPWLSALQLVQARRDLEQCANAGHAEAVRFLLSRGARPRDSWPHEPAFAAARNGHVGVLQALHEVGCMGDPARCFREGLEGGSLPVVEWLVGTFAVQALSVVEINLGVRTLKGRGSRLSPAARSGSVQLVKALPGLLGTAGPGWVRCREVYWANAAASGCEEAVEWLAKEAGVPNAAYWGYFQAVAQGDLSMVQRLRKLGCPYSTPDFIAFKFAASRVTASAAALPWLEEPGCPASWGAAAAEADAEAVLRAAEEVVPFCCHLAKYDVILVAMLKYGSAMMHRRLIAVLGYGRSCLLGIGMALLAFGIGVVLSAAPPHKSRLRLSCLALAALVFVVLAETAAAAAAAGCGHLVPVRIGAAVLGGAVVIKLAIPAGRKLLMSGVQKLKRA</sequence>
<dbReference type="EMBL" id="JAEHOE010000187">
    <property type="protein sequence ID" value="KAG2483172.1"/>
    <property type="molecule type" value="Genomic_DNA"/>
</dbReference>
<dbReference type="InterPro" id="IPR036770">
    <property type="entry name" value="Ankyrin_rpt-contain_sf"/>
</dbReference>
<evidence type="ECO:0000313" key="2">
    <source>
        <dbReference type="EMBL" id="KAG2483172.1"/>
    </source>
</evidence>
<dbReference type="PANTHER" id="PTHR46586:SF3">
    <property type="entry name" value="ANKYRIN REPEAT-CONTAINING PROTEIN"/>
    <property type="match status" value="1"/>
</dbReference>
<dbReference type="OrthoDB" id="530303at2759"/>
<keyword evidence="1" id="KW-0472">Membrane</keyword>
<dbReference type="InterPro" id="IPR052050">
    <property type="entry name" value="SecEffector_AnkRepeat"/>
</dbReference>
<proteinExistence type="predicted"/>
<dbReference type="SUPFAM" id="SSF48403">
    <property type="entry name" value="Ankyrin repeat"/>
    <property type="match status" value="1"/>
</dbReference>
<evidence type="ECO:0000313" key="3">
    <source>
        <dbReference type="Proteomes" id="UP000612055"/>
    </source>
</evidence>
<feature type="transmembrane region" description="Helical" evidence="1">
    <location>
        <begin position="475"/>
        <end position="494"/>
    </location>
</feature>
<keyword evidence="1" id="KW-1133">Transmembrane helix</keyword>
<feature type="transmembrane region" description="Helical" evidence="1">
    <location>
        <begin position="506"/>
        <end position="526"/>
    </location>
</feature>
<keyword evidence="1" id="KW-0812">Transmembrane</keyword>
<protein>
    <submittedName>
        <fullName evidence="2">Uncharacterized protein</fullName>
    </submittedName>
</protein>